<dbReference type="PROSITE" id="PS50887">
    <property type="entry name" value="GGDEF"/>
    <property type="match status" value="1"/>
</dbReference>
<keyword evidence="5" id="KW-1133">Transmembrane helix</keyword>
<dbReference type="Pfam" id="PF00990">
    <property type="entry name" value="GGDEF"/>
    <property type="match status" value="1"/>
</dbReference>
<comment type="cofactor">
    <cofactor evidence="1">
        <name>Mg(2+)</name>
        <dbReference type="ChEBI" id="CHEBI:18420"/>
    </cofactor>
</comment>
<dbReference type="SUPFAM" id="SSF55073">
    <property type="entry name" value="Nucleotide cyclase"/>
    <property type="match status" value="1"/>
</dbReference>
<dbReference type="GO" id="GO:0052621">
    <property type="term" value="F:diguanylate cyclase activity"/>
    <property type="evidence" value="ECO:0007669"/>
    <property type="project" value="UniProtKB-EC"/>
</dbReference>
<dbReference type="InterPro" id="IPR000160">
    <property type="entry name" value="GGDEF_dom"/>
</dbReference>
<accession>A0A7T7WII8</accession>
<proteinExistence type="predicted"/>
<dbReference type="RefSeq" id="WP_200229473.1">
    <property type="nucleotide sequence ID" value="NZ_CP060811.1"/>
</dbReference>
<dbReference type="InterPro" id="IPR029787">
    <property type="entry name" value="Nucleotide_cyclase"/>
</dbReference>
<evidence type="ECO:0000256" key="2">
    <source>
        <dbReference type="ARBA" id="ARBA00012528"/>
    </source>
</evidence>
<evidence type="ECO:0000256" key="3">
    <source>
        <dbReference type="ARBA" id="ARBA00034247"/>
    </source>
</evidence>
<dbReference type="FunFam" id="3.30.70.270:FF:000001">
    <property type="entry name" value="Diguanylate cyclase domain protein"/>
    <property type="match status" value="1"/>
</dbReference>
<dbReference type="PANTHER" id="PTHR45138">
    <property type="entry name" value="REGULATORY COMPONENTS OF SENSORY TRANSDUCTION SYSTEM"/>
    <property type="match status" value="1"/>
</dbReference>
<dbReference type="Gene3D" id="3.30.70.270">
    <property type="match status" value="1"/>
</dbReference>
<sequence length="569" mass="65051">MNTLRSEKISKHLYWSMSIIILCLLCICIPLIIDSTQHYLKSKQTYQQLDALQQVTDLANKISRERAPANKVMSSSVEEFAKHQQELSDYRQEVDQQMQITAQALDQVGFNHLSQQLLSELKPSLQNGRQQVDLYTQIPRPERTAQEMDQAILAMFTAWDSSRKILKGVVIASATPSARLGNYMSEILFLSDLRDQSGRVASNVMAHVTFGTQIPEQNITRSLQVQHQVRYLWDIIDTLQPVQDKTDEFIRLHQRVGTEFIQQGLPIVERLIEDSRQQRPYYLTGTQLTEAIVDKFTTVIDLQNYLLQYTKDVAIKEMRHGLNHLIWTVALSGISLITAILTMIFARKRIFIPLIRARKILFDLSTGSERKQAQSKLKTDRPTESLFTAIQKLQHTLQEREALEFRLKNIAHSDSLTGLANRFALDEYIRFMETHPTQFKRTCLMIIDIDHFKQVNDQYGHIIGDQVIQLVAERLKANVRASDLLVRYGGDEFLVLIENIEMQHAFMLANKIRTEVAEHSILTAADEDIHVSVSIGVAIGAESWIALLEQADEALFKAKAKGRNVVAEV</sequence>
<dbReference type="EMBL" id="CP060811">
    <property type="protein sequence ID" value="QQN88264.1"/>
    <property type="molecule type" value="Genomic_DNA"/>
</dbReference>
<keyword evidence="5" id="KW-0472">Membrane</keyword>
<feature type="domain" description="GGDEF" evidence="6">
    <location>
        <begin position="440"/>
        <end position="569"/>
    </location>
</feature>
<evidence type="ECO:0000256" key="5">
    <source>
        <dbReference type="SAM" id="Phobius"/>
    </source>
</evidence>
<feature type="transmembrane region" description="Helical" evidence="5">
    <location>
        <begin position="12"/>
        <end position="33"/>
    </location>
</feature>
<dbReference type="InterPro" id="IPR043128">
    <property type="entry name" value="Rev_trsase/Diguanyl_cyclase"/>
</dbReference>
<feature type="coiled-coil region" evidence="4">
    <location>
        <begin position="73"/>
        <end position="100"/>
    </location>
</feature>
<dbReference type="PANTHER" id="PTHR45138:SF9">
    <property type="entry name" value="DIGUANYLATE CYCLASE DGCM-RELATED"/>
    <property type="match status" value="1"/>
</dbReference>
<reference evidence="7 8" key="1">
    <citation type="submission" date="2020-08" db="EMBL/GenBank/DDBJ databases">
        <title>Emergence of ISAba1-mediated novel tet(X) in Acinetobacter variabilis from a chicken farm.</title>
        <authorList>
            <person name="Peng K."/>
            <person name="Li R."/>
        </authorList>
    </citation>
    <scope>NUCLEOTIDE SEQUENCE [LARGE SCALE GENOMIC DNA]</scope>
    <source>
        <strain evidence="7 8">XM9F202-2</strain>
    </source>
</reference>
<keyword evidence="4" id="KW-0175">Coiled coil</keyword>
<evidence type="ECO:0000256" key="1">
    <source>
        <dbReference type="ARBA" id="ARBA00001946"/>
    </source>
</evidence>
<dbReference type="CDD" id="cd01949">
    <property type="entry name" value="GGDEF"/>
    <property type="match status" value="1"/>
</dbReference>
<name>A0A7T7WII8_9GAMM</name>
<dbReference type="SMART" id="SM00267">
    <property type="entry name" value="GGDEF"/>
    <property type="match status" value="1"/>
</dbReference>
<dbReference type="AlphaFoldDB" id="A0A7T7WII8"/>
<organism evidence="7 8">
    <name type="scientific">Acinetobacter variabilis</name>
    <dbReference type="NCBI Taxonomy" id="70346"/>
    <lineage>
        <taxon>Bacteria</taxon>
        <taxon>Pseudomonadati</taxon>
        <taxon>Pseudomonadota</taxon>
        <taxon>Gammaproteobacteria</taxon>
        <taxon>Moraxellales</taxon>
        <taxon>Moraxellaceae</taxon>
        <taxon>Acinetobacter</taxon>
    </lineage>
</organism>
<evidence type="ECO:0000259" key="6">
    <source>
        <dbReference type="PROSITE" id="PS50887"/>
    </source>
</evidence>
<gene>
    <name evidence="7" type="ORF">IAQ69_00770</name>
</gene>
<evidence type="ECO:0000313" key="7">
    <source>
        <dbReference type="EMBL" id="QQN88264.1"/>
    </source>
</evidence>
<dbReference type="Proteomes" id="UP000596079">
    <property type="component" value="Chromosome"/>
</dbReference>
<comment type="catalytic activity">
    <reaction evidence="3">
        <text>2 GTP = 3',3'-c-di-GMP + 2 diphosphate</text>
        <dbReference type="Rhea" id="RHEA:24898"/>
        <dbReference type="ChEBI" id="CHEBI:33019"/>
        <dbReference type="ChEBI" id="CHEBI:37565"/>
        <dbReference type="ChEBI" id="CHEBI:58805"/>
        <dbReference type="EC" id="2.7.7.65"/>
    </reaction>
</comment>
<protein>
    <recommendedName>
        <fullName evidence="2">diguanylate cyclase</fullName>
        <ecNumber evidence="2">2.7.7.65</ecNumber>
    </recommendedName>
</protein>
<evidence type="ECO:0000313" key="8">
    <source>
        <dbReference type="Proteomes" id="UP000596079"/>
    </source>
</evidence>
<dbReference type="InterPro" id="IPR050469">
    <property type="entry name" value="Diguanylate_Cyclase"/>
</dbReference>
<dbReference type="EC" id="2.7.7.65" evidence="2"/>
<evidence type="ECO:0000256" key="4">
    <source>
        <dbReference type="SAM" id="Coils"/>
    </source>
</evidence>
<feature type="transmembrane region" description="Helical" evidence="5">
    <location>
        <begin position="325"/>
        <end position="346"/>
    </location>
</feature>
<dbReference type="NCBIfam" id="TIGR00254">
    <property type="entry name" value="GGDEF"/>
    <property type="match status" value="1"/>
</dbReference>
<keyword evidence="5" id="KW-0812">Transmembrane</keyword>